<dbReference type="InterPro" id="IPR035897">
    <property type="entry name" value="Toll_tir_struct_dom_sf"/>
</dbReference>
<dbReference type="SUPFAM" id="SSF52200">
    <property type="entry name" value="Toll/Interleukin receptor TIR domain"/>
    <property type="match status" value="1"/>
</dbReference>
<dbReference type="Pfam" id="PF13676">
    <property type="entry name" value="TIR_2"/>
    <property type="match status" value="1"/>
</dbReference>
<dbReference type="GO" id="GO:0007165">
    <property type="term" value="P:signal transduction"/>
    <property type="evidence" value="ECO:0007669"/>
    <property type="project" value="InterPro"/>
</dbReference>
<dbReference type="Gene3D" id="3.40.50.10140">
    <property type="entry name" value="Toll/interleukin-1 receptor homology (TIR) domain"/>
    <property type="match status" value="1"/>
</dbReference>
<evidence type="ECO:0000313" key="2">
    <source>
        <dbReference type="EMBL" id="GBG35108.1"/>
    </source>
</evidence>
<keyword evidence="3" id="KW-1185">Reference proteome</keyword>
<dbReference type="EMBL" id="BEYU01000302">
    <property type="protein sequence ID" value="GBG35108.1"/>
    <property type="molecule type" value="Genomic_DNA"/>
</dbReference>
<gene>
    <name evidence="2" type="ORF">FCC1311_113312</name>
</gene>
<reference evidence="2 3" key="1">
    <citation type="submission" date="2017-12" db="EMBL/GenBank/DDBJ databases">
        <title>Sequencing, de novo assembly and annotation of complete genome of a new Thraustochytrid species, strain FCC1311.</title>
        <authorList>
            <person name="Sedici K."/>
            <person name="Godart F."/>
            <person name="Aiese Cigliano R."/>
            <person name="Sanseverino W."/>
            <person name="Barakat M."/>
            <person name="Ortet P."/>
            <person name="Marechal E."/>
            <person name="Cagnac O."/>
            <person name="Amato A."/>
        </authorList>
    </citation>
    <scope>NUCLEOTIDE SEQUENCE [LARGE SCALE GENOMIC DNA]</scope>
</reference>
<proteinExistence type="predicted"/>
<dbReference type="InParanoid" id="A0A2R5GZ57"/>
<accession>A0A2R5GZ57</accession>
<sequence length="144" mass="16597">YHAFLTHDWGEDGANHEVVSSVNAKLRRANKVTWFDEDRLSGDIVQQITQGIENSRKVVVFITERYMDKLQSDDEDFCKEEFLAATRVRKTRNMIAVVVDPAMLDTSLWRGPLQLKLGGHLYIDFTTPAKREENFPSLLERINA</sequence>
<dbReference type="Proteomes" id="UP000241890">
    <property type="component" value="Unassembled WGS sequence"/>
</dbReference>
<protein>
    <recommendedName>
        <fullName evidence="1">TIR domain-containing protein</fullName>
    </recommendedName>
</protein>
<evidence type="ECO:0000259" key="1">
    <source>
        <dbReference type="Pfam" id="PF13676"/>
    </source>
</evidence>
<feature type="non-terminal residue" evidence="2">
    <location>
        <position position="1"/>
    </location>
</feature>
<dbReference type="OrthoDB" id="62085at2759"/>
<feature type="domain" description="TIR" evidence="1">
    <location>
        <begin position="14"/>
        <end position="138"/>
    </location>
</feature>
<name>A0A2R5GZ57_9STRA</name>
<dbReference type="InterPro" id="IPR000157">
    <property type="entry name" value="TIR_dom"/>
</dbReference>
<dbReference type="AlphaFoldDB" id="A0A2R5GZ57"/>
<organism evidence="2 3">
    <name type="scientific">Hondaea fermentalgiana</name>
    <dbReference type="NCBI Taxonomy" id="2315210"/>
    <lineage>
        <taxon>Eukaryota</taxon>
        <taxon>Sar</taxon>
        <taxon>Stramenopiles</taxon>
        <taxon>Bigyra</taxon>
        <taxon>Labyrinthulomycetes</taxon>
        <taxon>Thraustochytrida</taxon>
        <taxon>Thraustochytriidae</taxon>
        <taxon>Hondaea</taxon>
    </lineage>
</organism>
<comment type="caution">
    <text evidence="2">The sequence shown here is derived from an EMBL/GenBank/DDBJ whole genome shotgun (WGS) entry which is preliminary data.</text>
</comment>
<evidence type="ECO:0000313" key="3">
    <source>
        <dbReference type="Proteomes" id="UP000241890"/>
    </source>
</evidence>